<feature type="region of interest" description="Disordered" evidence="1">
    <location>
        <begin position="1"/>
        <end position="27"/>
    </location>
</feature>
<dbReference type="AlphaFoldDB" id="A0AAD6U0E3"/>
<keyword evidence="2" id="KW-1133">Transmembrane helix</keyword>
<organism evidence="3 4">
    <name type="scientific">Mycena belliarum</name>
    <dbReference type="NCBI Taxonomy" id="1033014"/>
    <lineage>
        <taxon>Eukaryota</taxon>
        <taxon>Fungi</taxon>
        <taxon>Dikarya</taxon>
        <taxon>Basidiomycota</taxon>
        <taxon>Agaricomycotina</taxon>
        <taxon>Agaricomycetes</taxon>
        <taxon>Agaricomycetidae</taxon>
        <taxon>Agaricales</taxon>
        <taxon>Marasmiineae</taxon>
        <taxon>Mycenaceae</taxon>
        <taxon>Mycena</taxon>
    </lineage>
</organism>
<feature type="region of interest" description="Disordered" evidence="1">
    <location>
        <begin position="264"/>
        <end position="309"/>
    </location>
</feature>
<evidence type="ECO:0000313" key="4">
    <source>
        <dbReference type="Proteomes" id="UP001222325"/>
    </source>
</evidence>
<keyword evidence="2" id="KW-0812">Transmembrane</keyword>
<keyword evidence="4" id="KW-1185">Reference proteome</keyword>
<comment type="caution">
    <text evidence="3">The sequence shown here is derived from an EMBL/GenBank/DDBJ whole genome shotgun (WGS) entry which is preliminary data.</text>
</comment>
<proteinExistence type="predicted"/>
<gene>
    <name evidence="3" type="ORF">B0H15DRAFT_364628</name>
</gene>
<dbReference type="EMBL" id="JARJCN010000033">
    <property type="protein sequence ID" value="KAJ7085695.1"/>
    <property type="molecule type" value="Genomic_DNA"/>
</dbReference>
<protein>
    <submittedName>
        <fullName evidence="3">Uncharacterized protein</fullName>
    </submittedName>
</protein>
<feature type="compositionally biased region" description="Basic and acidic residues" evidence="1">
    <location>
        <begin position="13"/>
        <end position="22"/>
    </location>
</feature>
<name>A0AAD6U0E3_9AGAR</name>
<feature type="transmembrane region" description="Helical" evidence="2">
    <location>
        <begin position="62"/>
        <end position="88"/>
    </location>
</feature>
<reference evidence="3" key="1">
    <citation type="submission" date="2023-03" db="EMBL/GenBank/DDBJ databases">
        <title>Massive genome expansion in bonnet fungi (Mycena s.s.) driven by repeated elements and novel gene families across ecological guilds.</title>
        <authorList>
            <consortium name="Lawrence Berkeley National Laboratory"/>
            <person name="Harder C.B."/>
            <person name="Miyauchi S."/>
            <person name="Viragh M."/>
            <person name="Kuo A."/>
            <person name="Thoen E."/>
            <person name="Andreopoulos B."/>
            <person name="Lu D."/>
            <person name="Skrede I."/>
            <person name="Drula E."/>
            <person name="Henrissat B."/>
            <person name="Morin E."/>
            <person name="Kohler A."/>
            <person name="Barry K."/>
            <person name="LaButti K."/>
            <person name="Morin E."/>
            <person name="Salamov A."/>
            <person name="Lipzen A."/>
            <person name="Mereny Z."/>
            <person name="Hegedus B."/>
            <person name="Baldrian P."/>
            <person name="Stursova M."/>
            <person name="Weitz H."/>
            <person name="Taylor A."/>
            <person name="Grigoriev I.V."/>
            <person name="Nagy L.G."/>
            <person name="Martin F."/>
            <person name="Kauserud H."/>
        </authorList>
    </citation>
    <scope>NUCLEOTIDE SEQUENCE</scope>
    <source>
        <strain evidence="3">CBHHK173m</strain>
    </source>
</reference>
<evidence type="ECO:0000256" key="1">
    <source>
        <dbReference type="SAM" id="MobiDB-lite"/>
    </source>
</evidence>
<evidence type="ECO:0000313" key="3">
    <source>
        <dbReference type="EMBL" id="KAJ7085695.1"/>
    </source>
</evidence>
<feature type="compositionally biased region" description="Low complexity" evidence="1">
    <location>
        <begin position="293"/>
        <end position="309"/>
    </location>
</feature>
<keyword evidence="2" id="KW-0472">Membrane</keyword>
<accession>A0AAD6U0E3</accession>
<evidence type="ECO:0000256" key="2">
    <source>
        <dbReference type="SAM" id="Phobius"/>
    </source>
</evidence>
<sequence>MSTSPKALSRLATESDHEKELPEAPALLTPLRKHAPSPFFPGRRFAFTSQPLPPPTHGRLHWALPLPALLVALLVSALATVLLLYLLVLHRGTGAVAAAAFILVSDPTHALLGLTISTLATHTASISAPLLVSVVGYCVADTWIKEQTFPHQTRVALPTPIQYAHMVQLLVTARPASVYRGGIYLRNRRTRVPRAFRLALGLTGLVLGLSYTLMCVPYHKRMSANTKCDPQPRGRVAARRGLRRRRRWALPLRARARIHRPVVRVRHHRGHDIRMGRAPPRPARRRPERRAARAPAPRGPPRACWRALG</sequence>
<dbReference type="Proteomes" id="UP001222325">
    <property type="component" value="Unassembled WGS sequence"/>
</dbReference>
<feature type="transmembrane region" description="Helical" evidence="2">
    <location>
        <begin position="195"/>
        <end position="214"/>
    </location>
</feature>